<evidence type="ECO:0000313" key="2">
    <source>
        <dbReference type="EMBL" id="EST56276.1"/>
    </source>
</evidence>
<dbReference type="eggNOG" id="COG0596">
    <property type="taxonomic scope" value="Bacteria"/>
</dbReference>
<proteinExistence type="predicted"/>
<sequence length="294" mass="33099">MSNHSPIIPPLHDSGIHYYQTYDESLALWPVDSETFYVSTRFGQTHVIASGPKDAPPLVLLHGALFSSTMWYPNIADWGAQYRTYAIDIIGDKNKSIPTDLHGTRAGYADWLLDVLDNLGIEKTHMIGLSLGGLHTMNFLLRAPERVESAIILSPAETFQPFYQDFYTYAFGLVQPNGVENFIKWMMGDRNGFYPIFAKQYHAAVMWNDEARSVKPQADGFPYVFTDDELQSVQVPVLLLLGEHEVMYDPQSALLRASALVPGIEAEIVKNAGHVVSMEQPEYVNQRVLRFLAK</sequence>
<dbReference type="InterPro" id="IPR029058">
    <property type="entry name" value="AB_hydrolase_fold"/>
</dbReference>
<dbReference type="InterPro" id="IPR050266">
    <property type="entry name" value="AB_hydrolase_sf"/>
</dbReference>
<keyword evidence="3" id="KW-1185">Reference proteome</keyword>
<feature type="domain" description="AB hydrolase-1" evidence="1">
    <location>
        <begin position="56"/>
        <end position="280"/>
    </location>
</feature>
<reference evidence="2 3" key="1">
    <citation type="journal article" date="2014" name="Genome Announc.">
        <title>Draft Genome Sequence of Brevibacillus panacihumi Strain W25, a Halotolerant Hydrocarbon-Degrading Bacterium.</title>
        <authorList>
            <person name="Wang X."/>
            <person name="Jin D."/>
            <person name="Zhou L."/>
            <person name="Wu L."/>
            <person name="An W."/>
            <person name="Chen Y."/>
            <person name="Zhao L."/>
        </authorList>
    </citation>
    <scope>NUCLEOTIDE SEQUENCE [LARGE SCALE GENOMIC DNA]</scope>
    <source>
        <strain evidence="2 3">W25</strain>
    </source>
</reference>
<dbReference type="EMBL" id="AYJU01000001">
    <property type="protein sequence ID" value="EST56276.1"/>
    <property type="molecule type" value="Genomic_DNA"/>
</dbReference>
<gene>
    <name evidence="2" type="ORF">T458_02870</name>
</gene>
<dbReference type="SUPFAM" id="SSF53474">
    <property type="entry name" value="alpha/beta-Hydrolases"/>
    <property type="match status" value="1"/>
</dbReference>
<dbReference type="RefSeq" id="WP_023554660.1">
    <property type="nucleotide sequence ID" value="NZ_KI629782.1"/>
</dbReference>
<dbReference type="STRING" id="1408254.T458_02870"/>
<dbReference type="Pfam" id="PF00561">
    <property type="entry name" value="Abhydrolase_1"/>
    <property type="match status" value="1"/>
</dbReference>
<dbReference type="OrthoDB" id="5513277at2"/>
<evidence type="ECO:0000313" key="3">
    <source>
        <dbReference type="Proteomes" id="UP000017973"/>
    </source>
</evidence>
<accession>V6MCK0</accession>
<dbReference type="PATRIC" id="fig|1408254.3.peg.585"/>
<dbReference type="Proteomes" id="UP000017973">
    <property type="component" value="Unassembled WGS sequence"/>
</dbReference>
<dbReference type="Gene3D" id="3.40.50.1820">
    <property type="entry name" value="alpha/beta hydrolase"/>
    <property type="match status" value="1"/>
</dbReference>
<protein>
    <submittedName>
        <fullName evidence="2">Carboxylesterase</fullName>
    </submittedName>
</protein>
<evidence type="ECO:0000259" key="1">
    <source>
        <dbReference type="Pfam" id="PF00561"/>
    </source>
</evidence>
<comment type="caution">
    <text evidence="2">The sequence shown here is derived from an EMBL/GenBank/DDBJ whole genome shotgun (WGS) entry which is preliminary data.</text>
</comment>
<dbReference type="HOGENOM" id="CLU_020336_27_3_9"/>
<name>V6MCK0_9BACL</name>
<dbReference type="InterPro" id="IPR000073">
    <property type="entry name" value="AB_hydrolase_1"/>
</dbReference>
<organism evidence="2 3">
    <name type="scientific">Brevibacillus panacihumi W25</name>
    <dbReference type="NCBI Taxonomy" id="1408254"/>
    <lineage>
        <taxon>Bacteria</taxon>
        <taxon>Bacillati</taxon>
        <taxon>Bacillota</taxon>
        <taxon>Bacilli</taxon>
        <taxon>Bacillales</taxon>
        <taxon>Paenibacillaceae</taxon>
        <taxon>Brevibacillus</taxon>
    </lineage>
</organism>
<dbReference type="AlphaFoldDB" id="V6MCK0"/>
<dbReference type="PANTHER" id="PTHR43798">
    <property type="entry name" value="MONOACYLGLYCEROL LIPASE"/>
    <property type="match status" value="1"/>
</dbReference>